<protein>
    <submittedName>
        <fullName evidence="1">Uncharacterized protein</fullName>
    </submittedName>
</protein>
<comment type="caution">
    <text evidence="1">The sequence shown here is derived from an EMBL/GenBank/DDBJ whole genome shotgun (WGS) entry which is preliminary data.</text>
</comment>
<dbReference type="Proteomes" id="UP001162156">
    <property type="component" value="Unassembled WGS sequence"/>
</dbReference>
<gene>
    <name evidence="1" type="ORF">NQ314_010797</name>
</gene>
<dbReference type="PANTHER" id="PTHR11012">
    <property type="entry name" value="PROTEIN KINASE-LIKE DOMAIN-CONTAINING"/>
    <property type="match status" value="1"/>
</dbReference>
<name>A0AAV8XP43_9CUCU</name>
<dbReference type="AlphaFoldDB" id="A0AAV8XP43"/>
<dbReference type="PANTHER" id="PTHR11012:SF30">
    <property type="entry name" value="PROTEIN KINASE-LIKE DOMAIN-CONTAINING"/>
    <property type="match status" value="1"/>
</dbReference>
<accession>A0AAV8XP43</accession>
<evidence type="ECO:0000313" key="1">
    <source>
        <dbReference type="EMBL" id="KAJ8940234.1"/>
    </source>
</evidence>
<proteinExistence type="predicted"/>
<organism evidence="1 2">
    <name type="scientific">Rhamnusium bicolor</name>
    <dbReference type="NCBI Taxonomy" id="1586634"/>
    <lineage>
        <taxon>Eukaryota</taxon>
        <taxon>Metazoa</taxon>
        <taxon>Ecdysozoa</taxon>
        <taxon>Arthropoda</taxon>
        <taxon>Hexapoda</taxon>
        <taxon>Insecta</taxon>
        <taxon>Pterygota</taxon>
        <taxon>Neoptera</taxon>
        <taxon>Endopterygota</taxon>
        <taxon>Coleoptera</taxon>
        <taxon>Polyphaga</taxon>
        <taxon>Cucujiformia</taxon>
        <taxon>Chrysomeloidea</taxon>
        <taxon>Cerambycidae</taxon>
        <taxon>Lepturinae</taxon>
        <taxon>Rhagiini</taxon>
        <taxon>Rhamnusium</taxon>
    </lineage>
</organism>
<sequence length="128" mass="15144">MVVPKDILSDFQRYVKIYHDSISESLRKLLCDGDSLFPFIKLEYNWKKYSKFRLFMAIMMIKNMLSEGDEIIDWNDSQGFGKYFLDNLSNDFGQINDYNQRIIDIITVMAENRWIGAVGRNCRKYSSV</sequence>
<reference evidence="1" key="1">
    <citation type="journal article" date="2023" name="Insect Mol. Biol.">
        <title>Genome sequencing provides insights into the evolution of gene families encoding plant cell wall-degrading enzymes in longhorned beetles.</title>
        <authorList>
            <person name="Shin N.R."/>
            <person name="Okamura Y."/>
            <person name="Kirsch R."/>
            <person name="Pauchet Y."/>
        </authorList>
    </citation>
    <scope>NUCLEOTIDE SEQUENCE</scope>
    <source>
        <strain evidence="1">RBIC_L_NR</strain>
    </source>
</reference>
<dbReference type="EMBL" id="JANEYF010003013">
    <property type="protein sequence ID" value="KAJ8940234.1"/>
    <property type="molecule type" value="Genomic_DNA"/>
</dbReference>
<keyword evidence="2" id="KW-1185">Reference proteome</keyword>
<evidence type="ECO:0000313" key="2">
    <source>
        <dbReference type="Proteomes" id="UP001162156"/>
    </source>
</evidence>